<dbReference type="OrthoDB" id="9793581at2"/>
<evidence type="ECO:0000256" key="7">
    <source>
        <dbReference type="RuleBase" id="RU003879"/>
    </source>
</evidence>
<accession>A0A0S2KDS5</accession>
<keyword evidence="10" id="KW-1185">Reference proteome</keyword>
<dbReference type="KEGG" id="pspi:PS2015_1816"/>
<dbReference type="EMBL" id="CP013189">
    <property type="protein sequence ID" value="ALO46465.1"/>
    <property type="molecule type" value="Genomic_DNA"/>
</dbReference>
<dbReference type="Pfam" id="PF02472">
    <property type="entry name" value="ExbD"/>
    <property type="match status" value="1"/>
</dbReference>
<evidence type="ECO:0000256" key="2">
    <source>
        <dbReference type="ARBA" id="ARBA00005811"/>
    </source>
</evidence>
<sequence length="144" mass="15870">MKFPRRTLEDPAINLTPLIDVVFLLLIFFMVTTTFTRETRLAVNLPEADAAPAEQQQNQIEVLVNQNGRYSINNELLADNLRDTLRDRLIDVAGGNLNQTILLIADAESSHQAVITAMDAIGQAGFSGFSIATRQPGQDDSNNE</sequence>
<dbReference type="GO" id="GO:0022857">
    <property type="term" value="F:transmembrane transporter activity"/>
    <property type="evidence" value="ECO:0007669"/>
    <property type="project" value="InterPro"/>
</dbReference>
<reference evidence="9 10" key="1">
    <citation type="submission" date="2015-11" db="EMBL/GenBank/DDBJ databases">
        <authorList>
            <person name="Zhang Y."/>
            <person name="Guo Z."/>
        </authorList>
    </citation>
    <scope>NUCLEOTIDE SEQUENCE [LARGE SCALE GENOMIC DNA]</scope>
    <source>
        <strain evidence="9 10">KCTC 32221</strain>
    </source>
</reference>
<evidence type="ECO:0000256" key="5">
    <source>
        <dbReference type="ARBA" id="ARBA00022989"/>
    </source>
</evidence>
<evidence type="ECO:0000256" key="3">
    <source>
        <dbReference type="ARBA" id="ARBA00022475"/>
    </source>
</evidence>
<evidence type="ECO:0000256" key="4">
    <source>
        <dbReference type="ARBA" id="ARBA00022692"/>
    </source>
</evidence>
<proteinExistence type="inferred from homology"/>
<dbReference type="AlphaFoldDB" id="A0A0S2KDS5"/>
<evidence type="ECO:0000313" key="9">
    <source>
        <dbReference type="EMBL" id="ALO46465.1"/>
    </source>
</evidence>
<dbReference type="PANTHER" id="PTHR30558:SF3">
    <property type="entry name" value="BIOPOLYMER TRANSPORT PROTEIN EXBD-RELATED"/>
    <property type="match status" value="1"/>
</dbReference>
<keyword evidence="7" id="KW-0653">Protein transport</keyword>
<protein>
    <submittedName>
        <fullName evidence="9">Biopolymer transport protein ExbD/TolR</fullName>
    </submittedName>
</protein>
<gene>
    <name evidence="9" type="ORF">PS2015_1816</name>
</gene>
<dbReference type="RefSeq" id="WP_058021901.1">
    <property type="nucleotide sequence ID" value="NZ_CP013189.1"/>
</dbReference>
<dbReference type="GO" id="GO:0005886">
    <property type="term" value="C:plasma membrane"/>
    <property type="evidence" value="ECO:0007669"/>
    <property type="project" value="UniProtKB-SubCell"/>
</dbReference>
<dbReference type="Proteomes" id="UP000065641">
    <property type="component" value="Chromosome"/>
</dbReference>
<organism evidence="9 10">
    <name type="scientific">Pseudohongiella spirulinae</name>
    <dbReference type="NCBI Taxonomy" id="1249552"/>
    <lineage>
        <taxon>Bacteria</taxon>
        <taxon>Pseudomonadati</taxon>
        <taxon>Pseudomonadota</taxon>
        <taxon>Gammaproteobacteria</taxon>
        <taxon>Pseudomonadales</taxon>
        <taxon>Pseudohongiellaceae</taxon>
        <taxon>Pseudohongiella</taxon>
    </lineage>
</organism>
<dbReference type="STRING" id="1249552.PS2015_1816"/>
<keyword evidence="4 7" id="KW-0812">Transmembrane</keyword>
<evidence type="ECO:0000256" key="1">
    <source>
        <dbReference type="ARBA" id="ARBA00004162"/>
    </source>
</evidence>
<name>A0A0S2KDS5_9GAMM</name>
<keyword evidence="7" id="KW-0813">Transport</keyword>
<comment type="subcellular location">
    <subcellularLocation>
        <location evidence="1">Cell membrane</location>
        <topology evidence="1">Single-pass membrane protein</topology>
    </subcellularLocation>
    <subcellularLocation>
        <location evidence="7">Cell membrane</location>
        <topology evidence="7">Single-pass type II membrane protein</topology>
    </subcellularLocation>
</comment>
<dbReference type="Gene3D" id="3.30.420.270">
    <property type="match status" value="1"/>
</dbReference>
<keyword evidence="3" id="KW-1003">Cell membrane</keyword>
<feature type="transmembrane region" description="Helical" evidence="8">
    <location>
        <begin position="12"/>
        <end position="31"/>
    </location>
</feature>
<dbReference type="PANTHER" id="PTHR30558">
    <property type="entry name" value="EXBD MEMBRANE COMPONENT OF PMF-DRIVEN MACROMOLECULE IMPORT SYSTEM"/>
    <property type="match status" value="1"/>
</dbReference>
<dbReference type="InterPro" id="IPR003400">
    <property type="entry name" value="ExbD"/>
</dbReference>
<keyword evidence="6 8" id="KW-0472">Membrane</keyword>
<dbReference type="GO" id="GO:0015031">
    <property type="term" value="P:protein transport"/>
    <property type="evidence" value="ECO:0007669"/>
    <property type="project" value="UniProtKB-KW"/>
</dbReference>
<evidence type="ECO:0000313" key="10">
    <source>
        <dbReference type="Proteomes" id="UP000065641"/>
    </source>
</evidence>
<dbReference type="PATRIC" id="fig|1249552.3.peg.1823"/>
<keyword evidence="5 8" id="KW-1133">Transmembrane helix</keyword>
<evidence type="ECO:0000256" key="6">
    <source>
        <dbReference type="ARBA" id="ARBA00023136"/>
    </source>
</evidence>
<comment type="similarity">
    <text evidence="2 7">Belongs to the ExbD/TolR family.</text>
</comment>
<evidence type="ECO:0000256" key="8">
    <source>
        <dbReference type="SAM" id="Phobius"/>
    </source>
</evidence>